<feature type="domain" description="Secretin/TonB short N-terminal" evidence="16">
    <location>
        <begin position="89"/>
        <end position="140"/>
    </location>
</feature>
<evidence type="ECO:0000256" key="10">
    <source>
        <dbReference type="ARBA" id="ARBA00023077"/>
    </source>
</evidence>
<dbReference type="Proteomes" id="UP000215633">
    <property type="component" value="Unassembled WGS sequence"/>
</dbReference>
<dbReference type="Pfam" id="PF07715">
    <property type="entry name" value="Plug"/>
    <property type="match status" value="1"/>
</dbReference>
<dbReference type="PANTHER" id="PTHR32552:SF68">
    <property type="entry name" value="FERRICHROME OUTER MEMBRANE TRANSPORTER_PHAGE RECEPTOR"/>
    <property type="match status" value="1"/>
</dbReference>
<evidence type="ECO:0000256" key="2">
    <source>
        <dbReference type="ARBA" id="ARBA00009810"/>
    </source>
</evidence>
<gene>
    <name evidence="17" type="ORF">CAL24_16090</name>
</gene>
<keyword evidence="10 15" id="KW-0798">TonB box</keyword>
<dbReference type="Gene3D" id="3.55.50.30">
    <property type="match status" value="1"/>
</dbReference>
<dbReference type="InterPro" id="IPR012910">
    <property type="entry name" value="Plug_dom"/>
</dbReference>
<evidence type="ECO:0000259" key="16">
    <source>
        <dbReference type="SMART" id="SM00965"/>
    </source>
</evidence>
<dbReference type="CDD" id="cd01347">
    <property type="entry name" value="ligand_gated_channel"/>
    <property type="match status" value="1"/>
</dbReference>
<dbReference type="InterPro" id="IPR011662">
    <property type="entry name" value="Secretin/TonB_short_N"/>
</dbReference>
<dbReference type="PROSITE" id="PS52016">
    <property type="entry name" value="TONB_DEPENDENT_REC_3"/>
    <property type="match status" value="1"/>
</dbReference>
<evidence type="ECO:0000256" key="14">
    <source>
        <dbReference type="PROSITE-ProRule" id="PRU01360"/>
    </source>
</evidence>
<dbReference type="InterPro" id="IPR010105">
    <property type="entry name" value="TonB_sidphr_rcpt"/>
</dbReference>
<comment type="similarity">
    <text evidence="2 14 15">Belongs to the TonB-dependent receptor family.</text>
</comment>
<dbReference type="InterPro" id="IPR037066">
    <property type="entry name" value="Plug_dom_sf"/>
</dbReference>
<keyword evidence="8" id="KW-0408">Iron</keyword>
<evidence type="ECO:0000256" key="9">
    <source>
        <dbReference type="ARBA" id="ARBA00023065"/>
    </source>
</evidence>
<dbReference type="EMBL" id="NEVT01000006">
    <property type="protein sequence ID" value="OZI76627.1"/>
    <property type="molecule type" value="Genomic_DNA"/>
</dbReference>
<keyword evidence="5" id="KW-0410">Iron transport</keyword>
<keyword evidence="3 14" id="KW-0813">Transport</keyword>
<evidence type="ECO:0000256" key="1">
    <source>
        <dbReference type="ARBA" id="ARBA00004571"/>
    </source>
</evidence>
<keyword evidence="6 14" id="KW-0812">Transmembrane</keyword>
<comment type="subcellular location">
    <subcellularLocation>
        <location evidence="1 14">Cell outer membrane</location>
        <topology evidence="1 14">Multi-pass membrane protein</topology>
    </subcellularLocation>
</comment>
<sequence length="827" mass="90556">MAPGHRWHAAGRIRPRAQETTRVPLTPCARRHPALATLRLLCGAAILACAAPQAAAQATQATAAQQQQYAIPAGPLDNALSALGATAGVMVAADPALTAGLRTPGLNGRYSVSEGLARLLAGTPLEAVPARNGGYVLRRRPAASGPVTTLDAVTVSASAQTALSAGDSLVATRSAAGTKTDTPLIETPQSISVITRKQLDDQKPRSVSEALNYTPGAFTALVGATNRYDYVALRGFNDNSVDNTLLDGLRTLSDQGSYTATQVDPYFLERADVLRGPASVLYGRSSPGGVVALTSKRPLYEPYRQVEVSAGNRDRYEAGVDLAGPVDEDGKVAYRLTAMGRKLDTQFDHVKEERYGVAPSLHINFSDRTRLLLQAYLQHDPEGSYHGAVPADASVTNDHNGQRVPRSFFDGDPSANKYERTQRMLGYQFEHDFNDRLTFRQNFRHLWTDVKLEQVYGYGWAGPDSLTRYYAGAHEQMRAYTVDNQFEGRFETGALKHTLLGGLDYQRRKLDGYWESGGADPINVLDPQYGQPNLVGLVKDPVDRRLEQTGVYLQDQIAWDKWRFTLGLRQDHARVTNEYAGAAASWKGSKFTKRAGAVYLFDNGIAPYVSYADGFNPSIRTDQQGQLLEPTTSEQYEAGIRYQPPGSESYISAAVYQLTQDNVASRAPTQSFYEPTGKVRSRGLELEVRSQLTDNLALLASYTLNNMTIRESADGYEGNTPYQAPRHMASAWMDWQFTPGVTLGAGVRYVGTTWVDNANSLKVDPYTLVDMMVHVDLGRFAPALKGSSLRVAATNLFDKTYVASCISVENCYWGEARNVMATLSYQW</sequence>
<dbReference type="Gene3D" id="2.40.170.20">
    <property type="entry name" value="TonB-dependent receptor, beta-barrel domain"/>
    <property type="match status" value="1"/>
</dbReference>
<dbReference type="InterPro" id="IPR000531">
    <property type="entry name" value="Beta-barrel_TonB"/>
</dbReference>
<dbReference type="RefSeq" id="WP_094807188.1">
    <property type="nucleotide sequence ID" value="NZ_NEVT01000006.1"/>
</dbReference>
<comment type="caution">
    <text evidence="17">The sequence shown here is derived from an EMBL/GenBank/DDBJ whole genome shotgun (WGS) entry which is preliminary data.</text>
</comment>
<dbReference type="InterPro" id="IPR036942">
    <property type="entry name" value="Beta-barrel_TonB_sf"/>
</dbReference>
<evidence type="ECO:0000256" key="15">
    <source>
        <dbReference type="RuleBase" id="RU003357"/>
    </source>
</evidence>
<keyword evidence="11 14" id="KW-0472">Membrane</keyword>
<keyword evidence="12 17" id="KW-0675">Receptor</keyword>
<evidence type="ECO:0000313" key="18">
    <source>
        <dbReference type="Proteomes" id="UP000215633"/>
    </source>
</evidence>
<evidence type="ECO:0000256" key="11">
    <source>
        <dbReference type="ARBA" id="ARBA00023136"/>
    </source>
</evidence>
<protein>
    <submittedName>
        <fullName evidence="17">TonB-dependent siderophore receptor</fullName>
    </submittedName>
</protein>
<evidence type="ECO:0000256" key="8">
    <source>
        <dbReference type="ARBA" id="ARBA00023004"/>
    </source>
</evidence>
<dbReference type="GO" id="GO:0015891">
    <property type="term" value="P:siderophore transport"/>
    <property type="evidence" value="ECO:0007669"/>
    <property type="project" value="InterPro"/>
</dbReference>
<organism evidence="17 18">
    <name type="scientific">Bordetella genomosp. 2</name>
    <dbReference type="NCBI Taxonomy" id="1983456"/>
    <lineage>
        <taxon>Bacteria</taxon>
        <taxon>Pseudomonadati</taxon>
        <taxon>Pseudomonadota</taxon>
        <taxon>Betaproteobacteria</taxon>
        <taxon>Burkholderiales</taxon>
        <taxon>Alcaligenaceae</taxon>
        <taxon>Bordetella</taxon>
    </lineage>
</organism>
<evidence type="ECO:0000256" key="7">
    <source>
        <dbReference type="ARBA" id="ARBA00022729"/>
    </source>
</evidence>
<dbReference type="GO" id="GO:0009279">
    <property type="term" value="C:cell outer membrane"/>
    <property type="evidence" value="ECO:0007669"/>
    <property type="project" value="UniProtKB-SubCell"/>
</dbReference>
<dbReference type="GO" id="GO:0015344">
    <property type="term" value="F:siderophore uptake transmembrane transporter activity"/>
    <property type="evidence" value="ECO:0007669"/>
    <property type="project" value="TreeGrafter"/>
</dbReference>
<dbReference type="PANTHER" id="PTHR32552">
    <property type="entry name" value="FERRICHROME IRON RECEPTOR-RELATED"/>
    <property type="match status" value="1"/>
</dbReference>
<dbReference type="Pfam" id="PF07660">
    <property type="entry name" value="STN"/>
    <property type="match status" value="1"/>
</dbReference>
<evidence type="ECO:0000256" key="6">
    <source>
        <dbReference type="ARBA" id="ARBA00022692"/>
    </source>
</evidence>
<dbReference type="InterPro" id="IPR039426">
    <property type="entry name" value="TonB-dep_rcpt-like"/>
</dbReference>
<evidence type="ECO:0000313" key="17">
    <source>
        <dbReference type="EMBL" id="OZI76627.1"/>
    </source>
</evidence>
<dbReference type="SMART" id="SM00965">
    <property type="entry name" value="STN"/>
    <property type="match status" value="1"/>
</dbReference>
<name>A0A261VS05_9BORD</name>
<reference evidence="18" key="1">
    <citation type="submission" date="2017-05" db="EMBL/GenBank/DDBJ databases">
        <title>Complete and WGS of Bordetella genogroups.</title>
        <authorList>
            <person name="Spilker T."/>
            <person name="Lipuma J."/>
        </authorList>
    </citation>
    <scope>NUCLEOTIDE SEQUENCE [LARGE SCALE GENOMIC DNA]</scope>
    <source>
        <strain evidence="18">AU8256</strain>
    </source>
</reference>
<dbReference type="Pfam" id="PF00593">
    <property type="entry name" value="TonB_dep_Rec_b-barrel"/>
    <property type="match status" value="1"/>
</dbReference>
<keyword evidence="18" id="KW-1185">Reference proteome</keyword>
<evidence type="ECO:0000256" key="13">
    <source>
        <dbReference type="ARBA" id="ARBA00023237"/>
    </source>
</evidence>
<dbReference type="AlphaFoldDB" id="A0A261VS05"/>
<proteinExistence type="inferred from homology"/>
<evidence type="ECO:0000256" key="12">
    <source>
        <dbReference type="ARBA" id="ARBA00023170"/>
    </source>
</evidence>
<dbReference type="Gene3D" id="2.170.130.10">
    <property type="entry name" value="TonB-dependent receptor, plug domain"/>
    <property type="match status" value="1"/>
</dbReference>
<dbReference type="GO" id="GO:0038023">
    <property type="term" value="F:signaling receptor activity"/>
    <property type="evidence" value="ECO:0007669"/>
    <property type="project" value="InterPro"/>
</dbReference>
<evidence type="ECO:0000256" key="4">
    <source>
        <dbReference type="ARBA" id="ARBA00022452"/>
    </source>
</evidence>
<keyword evidence="4 14" id="KW-1134">Transmembrane beta strand</keyword>
<accession>A0A261VS05</accession>
<dbReference type="NCBIfam" id="TIGR01783">
    <property type="entry name" value="TonB-siderophor"/>
    <property type="match status" value="1"/>
</dbReference>
<keyword evidence="13 14" id="KW-0998">Cell outer membrane</keyword>
<dbReference type="SUPFAM" id="SSF56935">
    <property type="entry name" value="Porins"/>
    <property type="match status" value="1"/>
</dbReference>
<evidence type="ECO:0000256" key="3">
    <source>
        <dbReference type="ARBA" id="ARBA00022448"/>
    </source>
</evidence>
<keyword evidence="9" id="KW-0406">Ion transport</keyword>
<keyword evidence="7" id="KW-0732">Signal</keyword>
<dbReference type="FunFam" id="2.170.130.10:FF:000001">
    <property type="entry name" value="Catecholate siderophore TonB-dependent receptor"/>
    <property type="match status" value="1"/>
</dbReference>
<evidence type="ECO:0000256" key="5">
    <source>
        <dbReference type="ARBA" id="ARBA00022496"/>
    </source>
</evidence>